<organism evidence="4 5">
    <name type="scientific">Vannielia litorea</name>
    <dbReference type="NCBI Taxonomy" id="1217970"/>
    <lineage>
        <taxon>Bacteria</taxon>
        <taxon>Pseudomonadati</taxon>
        <taxon>Pseudomonadota</taxon>
        <taxon>Alphaproteobacteria</taxon>
        <taxon>Rhodobacterales</taxon>
        <taxon>Paracoccaceae</taxon>
        <taxon>Vannielia</taxon>
    </lineage>
</organism>
<name>A0A1N6F207_9RHOB</name>
<feature type="domain" description="Rcc01698-like C-terminal" evidence="3">
    <location>
        <begin position="1056"/>
        <end position="1155"/>
    </location>
</feature>
<gene>
    <name evidence="4" type="ORF">SAMN05444002_1299</name>
</gene>
<dbReference type="OrthoDB" id="8445115at2"/>
<accession>A0A1N6F207</accession>
<protein>
    <submittedName>
        <fullName evidence="4">Putative phage tail protein</fullName>
    </submittedName>
</protein>
<feature type="domain" description="GTA TIM-barrel-like" evidence="1">
    <location>
        <begin position="446"/>
        <end position="741"/>
    </location>
</feature>
<dbReference type="Pfam" id="PF13550">
    <property type="entry name" value="Phage-tail_3"/>
    <property type="match status" value="1"/>
</dbReference>
<evidence type="ECO:0000259" key="1">
    <source>
        <dbReference type="Pfam" id="PF13547"/>
    </source>
</evidence>
<feature type="domain" description="Tip attachment protein J" evidence="2">
    <location>
        <begin position="803"/>
        <end position="964"/>
    </location>
</feature>
<evidence type="ECO:0000313" key="4">
    <source>
        <dbReference type="EMBL" id="SIN89273.1"/>
    </source>
</evidence>
<dbReference type="EMBL" id="FSRL01000001">
    <property type="protein sequence ID" value="SIN89273.1"/>
    <property type="molecule type" value="Genomic_DNA"/>
</dbReference>
<dbReference type="SUPFAM" id="SSF51445">
    <property type="entry name" value="(Trans)glycosidases"/>
    <property type="match status" value="1"/>
</dbReference>
<dbReference type="Pfam" id="PF23666">
    <property type="entry name" value="Rcc01698_C"/>
    <property type="match status" value="1"/>
</dbReference>
<dbReference type="InterPro" id="IPR025195">
    <property type="entry name" value="GTA_TIM_dom"/>
</dbReference>
<keyword evidence="5" id="KW-1185">Reference proteome</keyword>
<evidence type="ECO:0000259" key="3">
    <source>
        <dbReference type="Pfam" id="PF23666"/>
    </source>
</evidence>
<dbReference type="CDD" id="cd19607">
    <property type="entry name" value="GTA_TIM-barrel-like"/>
    <property type="match status" value="1"/>
</dbReference>
<reference evidence="5" key="1">
    <citation type="submission" date="2016-11" db="EMBL/GenBank/DDBJ databases">
        <authorList>
            <person name="Varghese N."/>
            <person name="Submissions S."/>
        </authorList>
    </citation>
    <scope>NUCLEOTIDE SEQUENCE [LARGE SCALE GENOMIC DNA]</scope>
    <source>
        <strain evidence="5">DSM 29440</strain>
    </source>
</reference>
<dbReference type="InterPro" id="IPR032876">
    <property type="entry name" value="J_dom"/>
</dbReference>
<proteinExistence type="predicted"/>
<sequence>MATILLSAAGAALGSTLGGTFLGLSGAVIGRAVGATLGRVIDQRLMGQGSQVVETGKVERFRVTGASEGAPIGQLYGRMRVGGQVIWATQFKETVHEEKTGGKGAPSGPTVRSHSYSISLAVALCEGEIGRVGRIWADGVELAPGDLNMRVYTGSEDQLPDPKMEAVEGAGTVPSYRGVAYVVIEDLELGDFGNRVPQLSFEVVRPVSEAVDTPEARSLSRVVKAVALVPGTGEYALATTPVHYSFGQGRSQSANVNNPTGKTDFAVSLDMLGEELPACGSVSLVVSWFGDDLRCGSCEIKPKVEQGEFDGKPMNWKVSGLSRAAADLTPRDEEDRPIYGGTPADAAVVEAIGALKAAGQQVVFYPFILMDQLDGNGLPDPWSGAADQPRLPWRGRITQSVAAGRPGSPDGTAAADAEVAAFFGAADASDFSVNGKVVAYAGPEEWSFRRFILHYAHLCAAAGGVDAFCLGSEMRGLTQIRGASGFPAVAQMQALAAELRGILGQTCKIGYAADWSEYFGHRPEDGSGDVYFHLDPLWADSNIDFIGIDNYMPLSDWRDGEDHADAGMGAIYDLDYLKANVAGGEGYDWYYAHESAREHQIRTPIADGAHGEDWIYRYKDLKGWWRNTHHERIGGVRQASPTDWVPESKPIWFTELGCAALDKGTNQPNKFLDVKSSESGLPYYSDGTRDDLIQAQYLRAVSAHFEEAGNNPVSAVYGGPMVDMSRAHVWAWDARPFPYFPAALDLWSDGENYARGHWLNGRVTSEALPAVVAELCLRSGLDLDSLDLERLHGLVRGFSVSEIDGARAALQPLMLAFGFDAVERGGVLRFSSRNGLSGGMIERETLAVTDDLDADITLVRSPAAETAGKVRLNYVESNGDYEVRAAEAIFPDEVTYAVSQSELPLALTNGEAQAIVERWLAEARVARDTARFALPPSMLGIGAGDVITLPTEDRMAAYRVDRVEQGASQIIDAVRVEPNIYRPSDAIDDPVALVGFVPPLPVYPLFLDLPLLTGAEVEHAPHVAVTAVPWPGTVAVYGSVTGETYDLNRLISSRSIIGVTETALDAARPGQWDRGAPLRVHLSTGALSSATEAQVLAGRNAMAIGDGSSGNWEIFQFMTADLVAGRTYELSLRLRGQLGTDGLMPGSWPVGSQVVLLDGSLTQLELASAARRLSRIYRIGPAGRPYTDPSYVEQQAAFDGNGLRPYAPVHIKGRRDAAGDLHVSWVRRTRIDGDGWEVPEVPLGEASEAYLVRVVQGGAVVREATSSSPAWTYGAPHQAGDGVTGTFEIHVAQISERYGPGLFGKGEMDG</sequence>
<dbReference type="Gene3D" id="3.20.20.80">
    <property type="entry name" value="Glycosidases"/>
    <property type="match status" value="1"/>
</dbReference>
<dbReference type="RefSeq" id="WP_074255386.1">
    <property type="nucleotide sequence ID" value="NZ_FSRL01000001.1"/>
</dbReference>
<dbReference type="InterPro" id="IPR017853">
    <property type="entry name" value="GH"/>
</dbReference>
<evidence type="ECO:0000259" key="2">
    <source>
        <dbReference type="Pfam" id="PF13550"/>
    </source>
</evidence>
<evidence type="ECO:0000313" key="5">
    <source>
        <dbReference type="Proteomes" id="UP000184932"/>
    </source>
</evidence>
<dbReference type="InterPro" id="IPR056490">
    <property type="entry name" value="Rcc01698_C"/>
</dbReference>
<dbReference type="Pfam" id="PF13547">
    <property type="entry name" value="GTA_TIM"/>
    <property type="match status" value="1"/>
</dbReference>
<dbReference type="Proteomes" id="UP000184932">
    <property type="component" value="Unassembled WGS sequence"/>
</dbReference>
<dbReference type="STRING" id="1217970.SAMN05444002_1299"/>